<keyword evidence="1" id="KW-0378">Hydrolase</keyword>
<dbReference type="OrthoDB" id="9811121at2"/>
<dbReference type="GO" id="GO:0016811">
    <property type="term" value="F:hydrolase activity, acting on carbon-nitrogen (but not peptide) bonds, in linear amides"/>
    <property type="evidence" value="ECO:0007669"/>
    <property type="project" value="TreeGrafter"/>
</dbReference>
<dbReference type="PROSITE" id="PS50263">
    <property type="entry name" value="CN_HYDROLASE"/>
    <property type="match status" value="1"/>
</dbReference>
<evidence type="ECO:0000313" key="3">
    <source>
        <dbReference type="EMBL" id="ACZ18645.1"/>
    </source>
</evidence>
<dbReference type="STRING" id="525903.Taci_0408"/>
<gene>
    <name evidence="3" type="ordered locus">Taci_0408</name>
</gene>
<dbReference type="InterPro" id="IPR003010">
    <property type="entry name" value="C-N_Hydrolase"/>
</dbReference>
<evidence type="ECO:0000259" key="2">
    <source>
        <dbReference type="PROSITE" id="PS50263"/>
    </source>
</evidence>
<dbReference type="InterPro" id="IPR036526">
    <property type="entry name" value="C-N_Hydrolase_sf"/>
</dbReference>
<protein>
    <submittedName>
        <fullName evidence="3">Nitrilase/cyanide hydratase and apolipoprotein N-acyltransferase</fullName>
    </submittedName>
</protein>
<dbReference type="RefSeq" id="WP_012869161.1">
    <property type="nucleotide sequence ID" value="NC_013522.1"/>
</dbReference>
<keyword evidence="4" id="KW-1185">Reference proteome</keyword>
<organism evidence="3 4">
    <name type="scientific">Thermanaerovibrio acidaminovorans (strain ATCC 49978 / DSM 6589 / Su883)</name>
    <name type="common">Selenomonas acidaminovorans</name>
    <dbReference type="NCBI Taxonomy" id="525903"/>
    <lineage>
        <taxon>Bacteria</taxon>
        <taxon>Thermotogati</taxon>
        <taxon>Synergistota</taxon>
        <taxon>Synergistia</taxon>
        <taxon>Synergistales</taxon>
        <taxon>Synergistaceae</taxon>
        <taxon>Thermanaerovibrio</taxon>
    </lineage>
</organism>
<evidence type="ECO:0000313" key="4">
    <source>
        <dbReference type="Proteomes" id="UP000002030"/>
    </source>
</evidence>
<dbReference type="eggNOG" id="COG0388">
    <property type="taxonomic scope" value="Bacteria"/>
</dbReference>
<dbReference type="KEGG" id="tai:Taci_0408"/>
<dbReference type="HOGENOM" id="CLU_030130_3_1_0"/>
<dbReference type="Pfam" id="PF00795">
    <property type="entry name" value="CN_hydrolase"/>
    <property type="match status" value="1"/>
</dbReference>
<dbReference type="PANTHER" id="PTHR43674:SF16">
    <property type="entry name" value="CARBON-NITROGEN FAMILY, PUTATIVE (AFU_ORTHOLOGUE AFUA_5G02350)-RELATED"/>
    <property type="match status" value="1"/>
</dbReference>
<name>D1B8P2_THEAS</name>
<accession>D1B8P2</accession>
<proteinExistence type="predicted"/>
<dbReference type="PANTHER" id="PTHR43674">
    <property type="entry name" value="NITRILASE C965.09-RELATED"/>
    <property type="match status" value="1"/>
</dbReference>
<feature type="domain" description="CN hydrolase" evidence="2">
    <location>
        <begin position="4"/>
        <end position="247"/>
    </location>
</feature>
<dbReference type="PATRIC" id="fig|525903.6.peg.413"/>
<dbReference type="EMBL" id="CP001818">
    <property type="protein sequence ID" value="ACZ18645.1"/>
    <property type="molecule type" value="Genomic_DNA"/>
</dbReference>
<evidence type="ECO:0000256" key="1">
    <source>
        <dbReference type="ARBA" id="ARBA00022801"/>
    </source>
</evidence>
<reference evidence="3 4" key="1">
    <citation type="journal article" date="2009" name="Stand. Genomic Sci.">
        <title>Complete genome sequence of Thermanaerovibrio acidaminovorans type strain (Su883).</title>
        <authorList>
            <person name="Chovatia M."/>
            <person name="Sikorski J."/>
            <person name="Schroder M."/>
            <person name="Lapidus A."/>
            <person name="Nolan M."/>
            <person name="Tice H."/>
            <person name="Glavina Del Rio T."/>
            <person name="Copeland A."/>
            <person name="Cheng J.F."/>
            <person name="Lucas S."/>
            <person name="Chen F."/>
            <person name="Bruce D."/>
            <person name="Goodwin L."/>
            <person name="Pitluck S."/>
            <person name="Ivanova N."/>
            <person name="Mavromatis K."/>
            <person name="Ovchinnikova G."/>
            <person name="Pati A."/>
            <person name="Chen A."/>
            <person name="Palaniappan K."/>
            <person name="Land M."/>
            <person name="Hauser L."/>
            <person name="Chang Y.J."/>
            <person name="Jeffries C.D."/>
            <person name="Chain P."/>
            <person name="Saunders E."/>
            <person name="Detter J.C."/>
            <person name="Brettin T."/>
            <person name="Rohde M."/>
            <person name="Goker M."/>
            <person name="Spring S."/>
            <person name="Bristow J."/>
            <person name="Markowitz V."/>
            <person name="Hugenholtz P."/>
            <person name="Kyrpides N.C."/>
            <person name="Klenk H.P."/>
            <person name="Eisen J.A."/>
        </authorList>
    </citation>
    <scope>NUCLEOTIDE SEQUENCE [LARGE SCALE GENOMIC DNA]</scope>
    <source>
        <strain evidence="4">ATCC 49978 / DSM 6589 / Su883</strain>
    </source>
</reference>
<dbReference type="CDD" id="cd07197">
    <property type="entry name" value="nitrilase"/>
    <property type="match status" value="1"/>
</dbReference>
<dbReference type="Gene3D" id="3.60.110.10">
    <property type="entry name" value="Carbon-nitrogen hydrolase"/>
    <property type="match status" value="1"/>
</dbReference>
<dbReference type="InterPro" id="IPR050345">
    <property type="entry name" value="Aliph_Amidase/BUP"/>
</dbReference>
<sequence length="295" mass="32951">MRSFVAAAVQFAVEPMNVKENLSRAEGWIDRCVKESGAHLVVLPESFTTGFTPVGGAEDLWDAVSEIPGPLTDQGVRWAREMGIYIVFPTYERGSQRGVVYNSAALIGPSGILGVYRKTHPFPTERLEGGGWTTPGYEPFCVETELGKIGIVICYDGDFPELARVTTLMGAEVICRPSAFMRTFDHWNITNLARAYDNHVYWIATNSVGRDASGAYFFGGSMIVHPSAMKLAQARASDEYVWARLEPDPIRRVFPNSSAEQWFDHVEDRNLRSYKGLLDQGRCPFEPARRIPYGR</sequence>
<dbReference type="SUPFAM" id="SSF56317">
    <property type="entry name" value="Carbon-nitrogen hydrolase"/>
    <property type="match status" value="1"/>
</dbReference>
<dbReference type="AlphaFoldDB" id="D1B8P2"/>
<dbReference type="Proteomes" id="UP000002030">
    <property type="component" value="Chromosome"/>
</dbReference>
<dbReference type="EnsemblBacteria" id="ACZ18645">
    <property type="protein sequence ID" value="ACZ18645"/>
    <property type="gene ID" value="Taci_0408"/>
</dbReference>